<name>A0A3N4I4N2_ASCIM</name>
<evidence type="ECO:0000256" key="1">
    <source>
        <dbReference type="SAM" id="MobiDB-lite"/>
    </source>
</evidence>
<sequence>MAASSNMPALQTAAGSRTRRAPKTVAVPPPQPDAIAENPPPNPTPPPPPPSALAQRPSPLTSQESTRAAPTTTGTKRKATNGESSTTEVTETSTAKKGYKGKKPGSQSFTKGDCLRFFDAFETVLPAGTMQWEECAALYNEMSAPLDRTHREATFLRDKFSEQLRIFNNKKTGSTGRSDLCIRAQDLEDMVQANVGMATLDDDASGTEDLGLGDDDLLDYHSKNVGDFNDDLEAQLNAQAELDTSLSAPYVNNPFSAAARSSTIAPSSPAIPRITPVLQHSSRGGGRRGGDKDVMDSLIKGINNDHGLSANLMASTMEQRLARVEEKKDRLEEKLETVH</sequence>
<reference evidence="2 3" key="1">
    <citation type="journal article" date="2018" name="Nat. Ecol. Evol.">
        <title>Pezizomycetes genomes reveal the molecular basis of ectomycorrhizal truffle lifestyle.</title>
        <authorList>
            <person name="Murat C."/>
            <person name="Payen T."/>
            <person name="Noel B."/>
            <person name="Kuo A."/>
            <person name="Morin E."/>
            <person name="Chen J."/>
            <person name="Kohler A."/>
            <person name="Krizsan K."/>
            <person name="Balestrini R."/>
            <person name="Da Silva C."/>
            <person name="Montanini B."/>
            <person name="Hainaut M."/>
            <person name="Levati E."/>
            <person name="Barry K.W."/>
            <person name="Belfiori B."/>
            <person name="Cichocki N."/>
            <person name="Clum A."/>
            <person name="Dockter R.B."/>
            <person name="Fauchery L."/>
            <person name="Guy J."/>
            <person name="Iotti M."/>
            <person name="Le Tacon F."/>
            <person name="Lindquist E.A."/>
            <person name="Lipzen A."/>
            <person name="Malagnac F."/>
            <person name="Mello A."/>
            <person name="Molinier V."/>
            <person name="Miyauchi S."/>
            <person name="Poulain J."/>
            <person name="Riccioni C."/>
            <person name="Rubini A."/>
            <person name="Sitrit Y."/>
            <person name="Splivallo R."/>
            <person name="Traeger S."/>
            <person name="Wang M."/>
            <person name="Zifcakova L."/>
            <person name="Wipf D."/>
            <person name="Zambonelli A."/>
            <person name="Paolocci F."/>
            <person name="Nowrousian M."/>
            <person name="Ottonello S."/>
            <person name="Baldrian P."/>
            <person name="Spatafora J.W."/>
            <person name="Henrissat B."/>
            <person name="Nagy L.G."/>
            <person name="Aury J.M."/>
            <person name="Wincker P."/>
            <person name="Grigoriev I.V."/>
            <person name="Bonfante P."/>
            <person name="Martin F.M."/>
        </authorList>
    </citation>
    <scope>NUCLEOTIDE SEQUENCE [LARGE SCALE GENOMIC DNA]</scope>
    <source>
        <strain evidence="2 3">RN42</strain>
    </source>
</reference>
<accession>A0A3N4I4N2</accession>
<dbReference type="STRING" id="1160509.A0A3N4I4N2"/>
<dbReference type="PANTHER" id="PTHR34409:SF1">
    <property type="entry name" value="MYB-LIKE DOMAIN-CONTAINING PROTEIN"/>
    <property type="match status" value="1"/>
</dbReference>
<evidence type="ECO:0000313" key="2">
    <source>
        <dbReference type="EMBL" id="RPA81009.1"/>
    </source>
</evidence>
<organism evidence="2 3">
    <name type="scientific">Ascobolus immersus RN42</name>
    <dbReference type="NCBI Taxonomy" id="1160509"/>
    <lineage>
        <taxon>Eukaryota</taxon>
        <taxon>Fungi</taxon>
        <taxon>Dikarya</taxon>
        <taxon>Ascomycota</taxon>
        <taxon>Pezizomycotina</taxon>
        <taxon>Pezizomycetes</taxon>
        <taxon>Pezizales</taxon>
        <taxon>Ascobolaceae</taxon>
        <taxon>Ascobolus</taxon>
    </lineage>
</organism>
<keyword evidence="3" id="KW-1185">Reference proteome</keyword>
<gene>
    <name evidence="2" type="ORF">BJ508DRAFT_306960</name>
</gene>
<dbReference type="AlphaFoldDB" id="A0A3N4I4N2"/>
<dbReference type="Proteomes" id="UP000275078">
    <property type="component" value="Unassembled WGS sequence"/>
</dbReference>
<evidence type="ECO:0000313" key="3">
    <source>
        <dbReference type="Proteomes" id="UP000275078"/>
    </source>
</evidence>
<feature type="compositionally biased region" description="Polar residues" evidence="1">
    <location>
        <begin position="58"/>
        <end position="74"/>
    </location>
</feature>
<feature type="compositionally biased region" description="Pro residues" evidence="1">
    <location>
        <begin position="27"/>
        <end position="51"/>
    </location>
</feature>
<dbReference type="PANTHER" id="PTHR34409">
    <property type="entry name" value="SET DOMAIN-CONTAINING PROTEIN"/>
    <property type="match status" value="1"/>
</dbReference>
<protein>
    <submittedName>
        <fullName evidence="2">Uncharacterized protein</fullName>
    </submittedName>
</protein>
<feature type="compositionally biased region" description="Polar residues" evidence="1">
    <location>
        <begin position="1"/>
        <end position="15"/>
    </location>
</feature>
<proteinExistence type="predicted"/>
<feature type="compositionally biased region" description="Low complexity" evidence="1">
    <location>
        <begin position="83"/>
        <end position="93"/>
    </location>
</feature>
<dbReference type="EMBL" id="ML119683">
    <property type="protein sequence ID" value="RPA81009.1"/>
    <property type="molecule type" value="Genomic_DNA"/>
</dbReference>
<feature type="region of interest" description="Disordered" evidence="1">
    <location>
        <begin position="1"/>
        <end position="106"/>
    </location>
</feature>